<organism evidence="2 3">
    <name type="scientific">Austropuccinia psidii MF-1</name>
    <dbReference type="NCBI Taxonomy" id="1389203"/>
    <lineage>
        <taxon>Eukaryota</taxon>
        <taxon>Fungi</taxon>
        <taxon>Dikarya</taxon>
        <taxon>Basidiomycota</taxon>
        <taxon>Pucciniomycotina</taxon>
        <taxon>Pucciniomycetes</taxon>
        <taxon>Pucciniales</taxon>
        <taxon>Sphaerophragmiaceae</taxon>
        <taxon>Austropuccinia</taxon>
    </lineage>
</organism>
<dbReference type="EMBL" id="AVOT02025059">
    <property type="protein sequence ID" value="MBW0516118.1"/>
    <property type="molecule type" value="Genomic_DNA"/>
</dbReference>
<reference evidence="2" key="1">
    <citation type="submission" date="2021-03" db="EMBL/GenBank/DDBJ databases">
        <title>Draft genome sequence of rust myrtle Austropuccinia psidii MF-1, a brazilian biotype.</title>
        <authorList>
            <person name="Quecine M.C."/>
            <person name="Pachon D.M.R."/>
            <person name="Bonatelli M.L."/>
            <person name="Correr F.H."/>
            <person name="Franceschini L.M."/>
            <person name="Leite T.F."/>
            <person name="Margarido G.R.A."/>
            <person name="Almeida C.A."/>
            <person name="Ferrarezi J.A."/>
            <person name="Labate C.A."/>
        </authorList>
    </citation>
    <scope>NUCLEOTIDE SEQUENCE</scope>
    <source>
        <strain evidence="2">MF-1</strain>
    </source>
</reference>
<comment type="caution">
    <text evidence="2">The sequence shown here is derived from an EMBL/GenBank/DDBJ whole genome shotgun (WGS) entry which is preliminary data.</text>
</comment>
<feature type="region of interest" description="Disordered" evidence="1">
    <location>
        <begin position="57"/>
        <end position="87"/>
    </location>
</feature>
<proteinExistence type="predicted"/>
<evidence type="ECO:0000313" key="2">
    <source>
        <dbReference type="EMBL" id="MBW0516118.1"/>
    </source>
</evidence>
<dbReference type="Proteomes" id="UP000765509">
    <property type="component" value="Unassembled WGS sequence"/>
</dbReference>
<accession>A0A9Q3EC06</accession>
<sequence>MSTGVPYQDTVEDSFVVNDDESIPEKEWMPGPQTGRWEFLQTISPLPSKCLKLNEPPIAGRTPSSKPHEDVLTCEPEPEVAPTPSTEGHFGKSPLHLFLHTLLRPSPARPTPPPFVIIIKHTPIISLLHSYPGSFPRYTSSCLWEPKTLLPSYTQSGLAGIH</sequence>
<dbReference type="AlphaFoldDB" id="A0A9Q3EC06"/>
<protein>
    <submittedName>
        <fullName evidence="2">Uncharacterized protein</fullName>
    </submittedName>
</protein>
<evidence type="ECO:0000313" key="3">
    <source>
        <dbReference type="Proteomes" id="UP000765509"/>
    </source>
</evidence>
<name>A0A9Q3EC06_9BASI</name>
<keyword evidence="3" id="KW-1185">Reference proteome</keyword>
<evidence type="ECO:0000256" key="1">
    <source>
        <dbReference type="SAM" id="MobiDB-lite"/>
    </source>
</evidence>
<gene>
    <name evidence="2" type="ORF">O181_055833</name>
</gene>